<feature type="compositionally biased region" description="Polar residues" evidence="1">
    <location>
        <begin position="25"/>
        <end position="34"/>
    </location>
</feature>
<sequence length="173" mass="19502">MIDMRPEPSMEDILASIKRIIADGNRQNSGTTLSDTDRQEESCKHPTQPTTDNSVLELTEPVRKSVSKDHNMDNERRANIDNNTALNGHIPENTSQVQQESLMSEKAEQASRQALKNLSSMMISQSSHQDLTLEALVKEMLRPMLKEWLDTNLPPIVEAMVSREIARITGQHL</sequence>
<gene>
    <name evidence="2" type="ordered locus">Zymop_1243</name>
</gene>
<organism evidence="2 3">
    <name type="scientific">Zymomonas mobilis subsp. pomaceae (strain ATCC 29192 / DSM 22645 / JCM 10191 / CCUG 17912 / NBRC 13757 / NCIMB 11200 / NRRL B-4491 / Barker I)</name>
    <dbReference type="NCBI Taxonomy" id="579138"/>
    <lineage>
        <taxon>Bacteria</taxon>
        <taxon>Pseudomonadati</taxon>
        <taxon>Pseudomonadota</taxon>
        <taxon>Alphaproteobacteria</taxon>
        <taxon>Sphingomonadales</taxon>
        <taxon>Zymomonadaceae</taxon>
        <taxon>Zymomonas</taxon>
    </lineage>
</organism>
<dbReference type="eggNOG" id="COG3827">
    <property type="taxonomic scope" value="Bacteria"/>
</dbReference>
<reference evidence="2 3" key="1">
    <citation type="journal article" date="2011" name="J. Bacteriol.">
        <title>Genome sequence of the ethanol-producing Zymomonas mobilis subsp. pomaceae lectotype strain ATCC 29192.</title>
        <authorList>
            <person name="Kouvelis V.N."/>
            <person name="Davenport K.W."/>
            <person name="Brettin T.S."/>
            <person name="Bruce D."/>
            <person name="Detter C."/>
            <person name="Han C.S."/>
            <person name="Nolan M."/>
            <person name="Tapia R."/>
            <person name="Damoulaki A."/>
            <person name="Kyrpides N.C."/>
            <person name="Typas M.A."/>
            <person name="Pappas K.M."/>
        </authorList>
    </citation>
    <scope>NUCLEOTIDE SEQUENCE [LARGE SCALE GENOMIC DNA]</scope>
    <source>
        <strain evidence="3">ATCC 29192 / DSM 22645 / JCM 10191 / CCUG 17912 / NBRC 13757 / NCIMB 11200 / NRRL B-4491 / Barker I</strain>
    </source>
</reference>
<feature type="compositionally biased region" description="Basic and acidic residues" evidence="1">
    <location>
        <begin position="35"/>
        <end position="44"/>
    </location>
</feature>
<dbReference type="EMBL" id="CP002865">
    <property type="protein sequence ID" value="AEI38137.1"/>
    <property type="molecule type" value="Genomic_DNA"/>
</dbReference>
<feature type="region of interest" description="Disordered" evidence="1">
    <location>
        <begin position="25"/>
        <end position="55"/>
    </location>
</feature>
<proteinExistence type="predicted"/>
<dbReference type="RefSeq" id="WP_013934532.1">
    <property type="nucleotide sequence ID" value="NC_015709.1"/>
</dbReference>
<name>F8EUB6_ZYMMT</name>
<evidence type="ECO:0000313" key="2">
    <source>
        <dbReference type="EMBL" id="AEI38137.1"/>
    </source>
</evidence>
<evidence type="ECO:0008006" key="4">
    <source>
        <dbReference type="Google" id="ProtNLM"/>
    </source>
</evidence>
<dbReference type="Pfam" id="PF10691">
    <property type="entry name" value="DUF2497"/>
    <property type="match status" value="1"/>
</dbReference>
<accession>F8EUB6</accession>
<evidence type="ECO:0000256" key="1">
    <source>
        <dbReference type="SAM" id="MobiDB-lite"/>
    </source>
</evidence>
<feature type="compositionally biased region" description="Polar residues" evidence="1">
    <location>
        <begin position="45"/>
        <end position="55"/>
    </location>
</feature>
<dbReference type="Proteomes" id="UP000000491">
    <property type="component" value="Chromosome"/>
</dbReference>
<dbReference type="KEGG" id="zmp:Zymop_1243"/>
<evidence type="ECO:0000313" key="3">
    <source>
        <dbReference type="Proteomes" id="UP000000491"/>
    </source>
</evidence>
<dbReference type="STRING" id="579138.Zymop_1243"/>
<dbReference type="HOGENOM" id="CLU_078707_1_0_5"/>
<dbReference type="AlphaFoldDB" id="F8EUB6"/>
<dbReference type="InterPro" id="IPR019632">
    <property type="entry name" value="DUF2497"/>
</dbReference>
<dbReference type="PATRIC" id="fig|579138.3.peg.1320"/>
<protein>
    <recommendedName>
        <fullName evidence="4">DUF2497 domain-containing protein</fullName>
    </recommendedName>
</protein>